<proteinExistence type="predicted"/>
<evidence type="ECO:0000313" key="1">
    <source>
        <dbReference type="EMBL" id="CAG8959595.1"/>
    </source>
</evidence>
<comment type="caution">
    <text evidence="1">The sequence shown here is derived from an EMBL/GenBank/DDBJ whole genome shotgun (WGS) entry which is preliminary data.</text>
</comment>
<gene>
    <name evidence="1" type="ORF">HYFRA_00001497</name>
</gene>
<dbReference type="Proteomes" id="UP000696280">
    <property type="component" value="Unassembled WGS sequence"/>
</dbReference>
<protein>
    <submittedName>
        <fullName evidence="1">Uncharacterized protein</fullName>
    </submittedName>
</protein>
<reference evidence="1" key="1">
    <citation type="submission" date="2021-07" db="EMBL/GenBank/DDBJ databases">
        <authorList>
            <person name="Durling M."/>
        </authorList>
    </citation>
    <scope>NUCLEOTIDE SEQUENCE</scope>
</reference>
<organism evidence="1 2">
    <name type="scientific">Hymenoscyphus fraxineus</name>
    <dbReference type="NCBI Taxonomy" id="746836"/>
    <lineage>
        <taxon>Eukaryota</taxon>
        <taxon>Fungi</taxon>
        <taxon>Dikarya</taxon>
        <taxon>Ascomycota</taxon>
        <taxon>Pezizomycotina</taxon>
        <taxon>Leotiomycetes</taxon>
        <taxon>Helotiales</taxon>
        <taxon>Helotiaceae</taxon>
        <taxon>Hymenoscyphus</taxon>
    </lineage>
</organism>
<name>A0A9N9L8D7_9HELO</name>
<keyword evidence="2" id="KW-1185">Reference proteome</keyword>
<dbReference type="EMBL" id="CAJVRL010000092">
    <property type="protein sequence ID" value="CAG8959595.1"/>
    <property type="molecule type" value="Genomic_DNA"/>
</dbReference>
<dbReference type="AlphaFoldDB" id="A0A9N9L8D7"/>
<sequence length="171" mass="19724">MVTCAYAFFMHYVSQWSEIYSEIFRSEYSIITQDEIMKFSYSWLALYWLFITRSTNSCRWLFSHSSNQKFGKDDRPLEPEMTFGGCRNSLRGFGACDFKDQFVKTETLSPLTIPQSQVFGTSVPQLELSLHDITFSGFYHVIYPTCCSDAAVNQKDYLMTKLSPSVPLLSV</sequence>
<accession>A0A9N9L8D7</accession>
<evidence type="ECO:0000313" key="2">
    <source>
        <dbReference type="Proteomes" id="UP000696280"/>
    </source>
</evidence>